<keyword evidence="11" id="KW-0808">Transferase</keyword>
<gene>
    <name evidence="34" type="ORF">SPPG_06462</name>
</gene>
<keyword evidence="35" id="KW-1185">Reference proteome</keyword>
<feature type="region of interest" description="Disordered" evidence="29">
    <location>
        <begin position="26"/>
        <end position="45"/>
    </location>
</feature>
<dbReference type="InterPro" id="IPR014608">
    <property type="entry name" value="ATP-citrate_synthase"/>
</dbReference>
<dbReference type="InterPro" id="IPR056749">
    <property type="entry name" value="Citrate_synth_N"/>
</dbReference>
<feature type="domain" description="CoA-binding" evidence="31">
    <location>
        <begin position="556"/>
        <end position="660"/>
    </location>
</feature>
<dbReference type="RefSeq" id="XP_016606088.1">
    <property type="nucleotide sequence ID" value="XM_016754664.1"/>
</dbReference>
<evidence type="ECO:0000256" key="3">
    <source>
        <dbReference type="ARBA" id="ARBA00005899"/>
    </source>
</evidence>
<dbReference type="OrthoDB" id="3261737at2759"/>
<dbReference type="SUPFAM" id="SSF56059">
    <property type="entry name" value="Glutathione synthetase ATP-binding domain-like"/>
    <property type="match status" value="1"/>
</dbReference>
<accession>A0A0L0HBE7</accession>
<dbReference type="GO" id="GO:0005829">
    <property type="term" value="C:cytosol"/>
    <property type="evidence" value="ECO:0007669"/>
    <property type="project" value="UniProtKB-SubCell"/>
</dbReference>
<evidence type="ECO:0000259" key="33">
    <source>
        <dbReference type="Pfam" id="PF24948"/>
    </source>
</evidence>
<dbReference type="Gene3D" id="3.30.470.110">
    <property type="match status" value="1"/>
</dbReference>
<dbReference type="Gene3D" id="3.40.50.720">
    <property type="entry name" value="NAD(P)-binding Rossmann-like Domain"/>
    <property type="match status" value="1"/>
</dbReference>
<keyword evidence="14" id="KW-0067">ATP-binding</keyword>
<comment type="similarity">
    <text evidence="4">In the N-terminal section; belongs to the succinate/malate CoA ligase beta subunit family.</text>
</comment>
<dbReference type="Pfam" id="PF00549">
    <property type="entry name" value="Ligase_CoA"/>
    <property type="match status" value="1"/>
</dbReference>
<keyword evidence="10" id="KW-0597">Phosphoprotein</keyword>
<dbReference type="InterPro" id="IPR032263">
    <property type="entry name" value="Citrate-bd"/>
</dbReference>
<dbReference type="FunFam" id="3.40.50.720:FF:000024">
    <property type="entry name" value="Probable ATP-citrate synthase"/>
    <property type="match status" value="1"/>
</dbReference>
<name>A0A0L0HBE7_SPIPD</name>
<evidence type="ECO:0000256" key="7">
    <source>
        <dbReference type="ARBA" id="ARBA00022490"/>
    </source>
</evidence>
<evidence type="ECO:0000259" key="32">
    <source>
        <dbReference type="Pfam" id="PF16114"/>
    </source>
</evidence>
<keyword evidence="18" id="KW-0443">Lipid metabolism</keyword>
<comment type="cofactor">
    <cofactor evidence="1">
        <name>Mg(2+)</name>
        <dbReference type="ChEBI" id="CHEBI:18420"/>
    </cofactor>
</comment>
<evidence type="ECO:0000256" key="16">
    <source>
        <dbReference type="ARBA" id="ARBA00022843"/>
    </source>
</evidence>
<evidence type="ECO:0000256" key="2">
    <source>
        <dbReference type="ARBA" id="ARBA00004514"/>
    </source>
</evidence>
<dbReference type="Gene3D" id="3.40.50.261">
    <property type="entry name" value="Succinyl-CoA synthetase domains"/>
    <property type="match status" value="2"/>
</dbReference>
<evidence type="ECO:0000313" key="34">
    <source>
        <dbReference type="EMBL" id="KNC98048.1"/>
    </source>
</evidence>
<keyword evidence="9" id="KW-0444">Lipid biosynthesis</keyword>
<dbReference type="FunCoup" id="A0A0L0HBE7">
    <property type="interactions" value="507"/>
</dbReference>
<dbReference type="PANTHER" id="PTHR23118">
    <property type="entry name" value="ATP-CITRATE SYNTHASE"/>
    <property type="match status" value="1"/>
</dbReference>
<dbReference type="VEuPathDB" id="FungiDB:SPPG_06462"/>
<dbReference type="InterPro" id="IPR003781">
    <property type="entry name" value="CoA-bd"/>
</dbReference>
<evidence type="ECO:0000256" key="29">
    <source>
        <dbReference type="SAM" id="MobiDB-lite"/>
    </source>
</evidence>
<feature type="domain" description="ATP-citrate synthase ATP-grasp" evidence="33">
    <location>
        <begin position="63"/>
        <end position="282"/>
    </location>
</feature>
<dbReference type="Gene3D" id="1.10.580.10">
    <property type="entry name" value="Citrate Synthase, domain 1"/>
    <property type="match status" value="1"/>
</dbReference>
<dbReference type="SUPFAM" id="SSF48256">
    <property type="entry name" value="Citrate synthase"/>
    <property type="match status" value="1"/>
</dbReference>
<dbReference type="AlphaFoldDB" id="A0A0L0HBE7"/>
<evidence type="ECO:0000256" key="14">
    <source>
        <dbReference type="ARBA" id="ARBA00022840"/>
    </source>
</evidence>
<dbReference type="InterPro" id="IPR002020">
    <property type="entry name" value="Citrate_synthase"/>
</dbReference>
<keyword evidence="13" id="KW-0547">Nucleotide-binding</keyword>
<evidence type="ECO:0000256" key="25">
    <source>
        <dbReference type="ARBA" id="ARBA00076189"/>
    </source>
</evidence>
<comment type="catalytic activity">
    <reaction evidence="21">
        <text>oxaloacetate + acetyl-CoA + ADP + phosphate = citrate + ATP + CoA</text>
        <dbReference type="Rhea" id="RHEA:21160"/>
        <dbReference type="ChEBI" id="CHEBI:16452"/>
        <dbReference type="ChEBI" id="CHEBI:16947"/>
        <dbReference type="ChEBI" id="CHEBI:30616"/>
        <dbReference type="ChEBI" id="CHEBI:43474"/>
        <dbReference type="ChEBI" id="CHEBI:57287"/>
        <dbReference type="ChEBI" id="CHEBI:57288"/>
        <dbReference type="ChEBI" id="CHEBI:456216"/>
        <dbReference type="EC" id="2.3.3.8"/>
    </reaction>
</comment>
<evidence type="ECO:0000256" key="11">
    <source>
        <dbReference type="ARBA" id="ARBA00022679"/>
    </source>
</evidence>
<comment type="similarity">
    <text evidence="3">In the C-terminal section; belongs to the succinate/malate CoA ligase alpha subunit family.</text>
</comment>
<dbReference type="InterPro" id="IPR016143">
    <property type="entry name" value="Citrate_synth-like_sm_a-sub"/>
</dbReference>
<evidence type="ECO:0000313" key="35">
    <source>
        <dbReference type="Proteomes" id="UP000053201"/>
    </source>
</evidence>
<dbReference type="InterPro" id="IPR036969">
    <property type="entry name" value="Citrate_synthase_sf"/>
</dbReference>
<dbReference type="InterPro" id="IPR017440">
    <property type="entry name" value="Cit_synth/succinyl-CoA_lig_AS"/>
</dbReference>
<dbReference type="CDD" id="cd06100">
    <property type="entry name" value="CCL_ACL-C"/>
    <property type="match status" value="1"/>
</dbReference>
<comment type="subunit">
    <text evidence="5">Homotetramer.</text>
</comment>
<evidence type="ECO:0000256" key="22">
    <source>
        <dbReference type="ARBA" id="ARBA00054002"/>
    </source>
</evidence>
<evidence type="ECO:0000256" key="26">
    <source>
        <dbReference type="ARBA" id="ARBA00083544"/>
    </source>
</evidence>
<dbReference type="InterPro" id="IPR016142">
    <property type="entry name" value="Citrate_synth-like_lrg_a-sub"/>
</dbReference>
<dbReference type="EC" id="2.3.3.8" evidence="6"/>
<dbReference type="GO" id="GO:0006633">
    <property type="term" value="P:fatty acid biosynthetic process"/>
    <property type="evidence" value="ECO:0007669"/>
    <property type="project" value="TreeGrafter"/>
</dbReference>
<evidence type="ECO:0000256" key="15">
    <source>
        <dbReference type="ARBA" id="ARBA00022842"/>
    </source>
</evidence>
<dbReference type="GO" id="GO:0006085">
    <property type="term" value="P:acetyl-CoA biosynthetic process"/>
    <property type="evidence" value="ECO:0007669"/>
    <property type="project" value="InterPro"/>
</dbReference>
<evidence type="ECO:0000256" key="27">
    <source>
        <dbReference type="ARBA" id="ARBA00093367"/>
    </source>
</evidence>
<evidence type="ECO:0000256" key="12">
    <source>
        <dbReference type="ARBA" id="ARBA00022723"/>
    </source>
</evidence>
<dbReference type="GO" id="GO:0003878">
    <property type="term" value="F:ATP citrate synthase activity"/>
    <property type="evidence" value="ECO:0007669"/>
    <property type="project" value="UniProtKB-EC"/>
</dbReference>
<keyword evidence="12" id="KW-0479">Metal-binding</keyword>
<dbReference type="PIRSF" id="PIRSF036511">
    <property type="entry name" value="ATP_citrt_syn"/>
    <property type="match status" value="1"/>
</dbReference>
<comment type="subcellular location">
    <subcellularLocation>
        <location evidence="2">Cytoplasm</location>
        <location evidence="2">Cytosol</location>
    </subcellularLocation>
</comment>
<dbReference type="OMA" id="MDYAWAK"/>
<comment type="function">
    <text evidence="22">Catalyzes the formation of cytosolic acetyl-CoA, which is mainly used for the biosynthesis of fatty acids and sterols.</text>
</comment>
<keyword evidence="15" id="KW-0460">Magnesium</keyword>
<evidence type="ECO:0000256" key="28">
    <source>
        <dbReference type="PIRSR" id="PIRSR036511-1"/>
    </source>
</evidence>
<dbReference type="Pfam" id="PF24948">
    <property type="entry name" value="Citrate_synth_N"/>
    <property type="match status" value="1"/>
</dbReference>
<dbReference type="FunFam" id="3.40.50.261:FF:000003">
    <property type="entry name" value="ATP-citrate synthase subunit"/>
    <property type="match status" value="1"/>
</dbReference>
<feature type="domain" description="ATP-citrate synthase/succinyl-CoA ligase C-terminal" evidence="30">
    <location>
        <begin position="720"/>
        <end position="844"/>
    </location>
</feature>
<evidence type="ECO:0000256" key="10">
    <source>
        <dbReference type="ARBA" id="ARBA00022553"/>
    </source>
</evidence>
<dbReference type="SUPFAM" id="SSF51735">
    <property type="entry name" value="NAD(P)-binding Rossmann-fold domains"/>
    <property type="match status" value="1"/>
</dbReference>
<dbReference type="PROSITE" id="PS01217">
    <property type="entry name" value="SUCCINYL_COA_LIG_3"/>
    <property type="match status" value="1"/>
</dbReference>
<evidence type="ECO:0000256" key="13">
    <source>
        <dbReference type="ARBA" id="ARBA00022741"/>
    </source>
</evidence>
<evidence type="ECO:0000256" key="21">
    <source>
        <dbReference type="ARBA" id="ARBA00047593"/>
    </source>
</evidence>
<evidence type="ECO:0000256" key="20">
    <source>
        <dbReference type="ARBA" id="ARBA00030982"/>
    </source>
</evidence>
<comment type="subunit">
    <text evidence="24">Composed of two subunits.</text>
</comment>
<dbReference type="Pfam" id="PF02629">
    <property type="entry name" value="CoA_binding"/>
    <property type="match status" value="1"/>
</dbReference>
<evidence type="ECO:0000256" key="8">
    <source>
        <dbReference type="ARBA" id="ARBA00022499"/>
    </source>
</evidence>
<dbReference type="STRING" id="645134.A0A0L0HBE7"/>
<dbReference type="PROSITE" id="PS00399">
    <property type="entry name" value="SUCCINYL_COA_LIG_2"/>
    <property type="match status" value="1"/>
</dbReference>
<dbReference type="Pfam" id="PF00285">
    <property type="entry name" value="Citrate_synt"/>
    <property type="match status" value="1"/>
</dbReference>
<evidence type="ECO:0000256" key="18">
    <source>
        <dbReference type="ARBA" id="ARBA00023098"/>
    </source>
</evidence>
<dbReference type="InterPro" id="IPR005811">
    <property type="entry name" value="SUCC_ACL_C"/>
</dbReference>
<dbReference type="GO" id="GO:0005524">
    <property type="term" value="F:ATP binding"/>
    <property type="evidence" value="ECO:0007669"/>
    <property type="project" value="UniProtKB-KW"/>
</dbReference>
<protein>
    <recommendedName>
        <fullName evidence="6">ATP citrate synthase</fullName>
        <ecNumber evidence="6">2.3.3.8</ecNumber>
    </recommendedName>
    <alternativeName>
        <fullName evidence="19">ATP-citrate (pro-S-)-lyase</fullName>
    </alternativeName>
    <alternativeName>
        <fullName evidence="25">ATP-citrate (pro-S-)-lyase 1</fullName>
    </alternativeName>
    <alternativeName>
        <fullName evidence="20">Citrate cleavage enzyme</fullName>
    </alternativeName>
    <alternativeName>
        <fullName evidence="26">Citrate cleavage enzyme subunit 1</fullName>
    </alternativeName>
</protein>
<dbReference type="PROSITE" id="PS01216">
    <property type="entry name" value="SUCCINYL_COA_LIG_1"/>
    <property type="match status" value="1"/>
</dbReference>
<dbReference type="GO" id="GO:0006101">
    <property type="term" value="P:citrate metabolic process"/>
    <property type="evidence" value="ECO:0007669"/>
    <property type="project" value="InterPro"/>
</dbReference>
<evidence type="ECO:0000256" key="9">
    <source>
        <dbReference type="ARBA" id="ARBA00022516"/>
    </source>
</evidence>
<feature type="compositionally biased region" description="Polar residues" evidence="29">
    <location>
        <begin position="28"/>
        <end position="41"/>
    </location>
</feature>
<evidence type="ECO:0000256" key="17">
    <source>
        <dbReference type="ARBA" id="ARBA00022990"/>
    </source>
</evidence>
<evidence type="ECO:0000256" key="4">
    <source>
        <dbReference type="ARBA" id="ARBA00010719"/>
    </source>
</evidence>
<dbReference type="InterPro" id="IPR033847">
    <property type="entry name" value="Citrt_syn/SCS-alpha_CS"/>
</dbReference>
<dbReference type="Pfam" id="PF16114">
    <property type="entry name" value="Citrate_bind"/>
    <property type="match status" value="1"/>
</dbReference>
<dbReference type="SUPFAM" id="SSF52210">
    <property type="entry name" value="Succinyl-CoA synthetase domains"/>
    <property type="match status" value="1"/>
</dbReference>
<dbReference type="EMBL" id="KQ257461">
    <property type="protein sequence ID" value="KNC98048.1"/>
    <property type="molecule type" value="Genomic_DNA"/>
</dbReference>
<evidence type="ECO:0000259" key="31">
    <source>
        <dbReference type="Pfam" id="PF02629"/>
    </source>
</evidence>
<evidence type="ECO:0000256" key="19">
    <source>
        <dbReference type="ARBA" id="ARBA00030151"/>
    </source>
</evidence>
<dbReference type="FunFam" id="3.30.470.110:FF:000003">
    <property type="entry name" value="ATP-citrate synthase subunit 2"/>
    <property type="match status" value="1"/>
</dbReference>
<keyword evidence="8" id="KW-1017">Isopeptide bond</keyword>
<feature type="domain" description="ATP-citrate synthase citrate-binding" evidence="32">
    <location>
        <begin position="311"/>
        <end position="488"/>
    </location>
</feature>
<dbReference type="FunFam" id="3.40.50.261:FF:000004">
    <property type="entry name" value="ATP-citrate synthase subunit"/>
    <property type="match status" value="1"/>
</dbReference>
<keyword evidence="16" id="KW-0832">Ubl conjugation</keyword>
<comment type="function">
    <text evidence="27">Catalyzes the cleavage of citrate into oxaloacetate and acetyl-CoA, the latter serving as common substrate in multiple biochemical reactions in protein, carbohydrate and lipid metabolism.</text>
</comment>
<dbReference type="GeneID" id="27689760"/>
<reference evidence="34 35" key="1">
    <citation type="submission" date="2009-08" db="EMBL/GenBank/DDBJ databases">
        <title>The Genome Sequence of Spizellomyces punctatus strain DAOM BR117.</title>
        <authorList>
            <consortium name="The Broad Institute Genome Sequencing Platform"/>
            <person name="Russ C."/>
            <person name="Cuomo C."/>
            <person name="Shea T."/>
            <person name="Young S.K."/>
            <person name="Zeng Q."/>
            <person name="Koehrsen M."/>
            <person name="Haas B."/>
            <person name="Borodovsky M."/>
            <person name="Guigo R."/>
            <person name="Alvarado L."/>
            <person name="Berlin A."/>
            <person name="Bochicchio J."/>
            <person name="Borenstein D."/>
            <person name="Chapman S."/>
            <person name="Chen Z."/>
            <person name="Engels R."/>
            <person name="Freedman E."/>
            <person name="Gellesch M."/>
            <person name="Goldberg J."/>
            <person name="Griggs A."/>
            <person name="Gujja S."/>
            <person name="Heiman D."/>
            <person name="Hepburn T."/>
            <person name="Howarth C."/>
            <person name="Jen D."/>
            <person name="Larson L."/>
            <person name="Lewis B."/>
            <person name="Mehta T."/>
            <person name="Park D."/>
            <person name="Pearson M."/>
            <person name="Roberts A."/>
            <person name="Saif S."/>
            <person name="Shenoy N."/>
            <person name="Sisk P."/>
            <person name="Stolte C."/>
            <person name="Sykes S."/>
            <person name="Thomson T."/>
            <person name="Walk T."/>
            <person name="White J."/>
            <person name="Yandava C."/>
            <person name="Burger G."/>
            <person name="Gray M.W."/>
            <person name="Holland P.W.H."/>
            <person name="King N."/>
            <person name="Lang F.B.F."/>
            <person name="Roger A.J."/>
            <person name="Ruiz-Trillo I."/>
            <person name="Lander E."/>
            <person name="Nusbaum C."/>
        </authorList>
    </citation>
    <scope>NUCLEOTIDE SEQUENCE [LARGE SCALE GENOMIC DNA]</scope>
    <source>
        <strain evidence="34 35">DAOM BR117</strain>
    </source>
</reference>
<evidence type="ECO:0000256" key="1">
    <source>
        <dbReference type="ARBA" id="ARBA00001946"/>
    </source>
</evidence>
<proteinExistence type="inferred from homology"/>
<dbReference type="InterPro" id="IPR016102">
    <property type="entry name" value="Succinyl-CoA_synth-like"/>
</dbReference>
<dbReference type="Gene3D" id="1.10.230.10">
    <property type="entry name" value="Cytochrome P450-Terp, domain 2"/>
    <property type="match status" value="1"/>
</dbReference>
<sequence length="1179" mass="129083">MSAKPIREYDGKHLLAYWLPRLTHPDAESSQPTSPAENGSYPNIKDSSPAFLAPNRMVHISFDVSLVENETVFKKHVEETFDRAEKENPWVKEDKLVCKPDQLIKRRGKNGLLGIGLDWNGVKEWIRTRAGKIFKLEKTGGLLHTFLVEPLCIHPPESEYYVAINSVREGDWILFTHEGGVDVGDVDAKARKILVEVNKPFPTAEKLSKALLHDVKSDSQKATLVDFITRLYAVYTDLQFTYLEINPLVVLESVDGKAPQVFYLDLAAKLDQTAEFECGKKWAIARQHAYPQTGTSPSWGPAIEFPAPFGRELTKEEAYIADLDAKTGASLKLTVLNPSGRIWTMVAGGGASVVYSDAIAALGYAHELANYGEYSGAPSESQTYEYSKTILDLMTRGAPHPEGKFLFIGGGIANFTNVAATFKGIIRALKEYQRSLQNHKVKIYVRRAGPNYQEGLRLMRTLGENLGVDINVFGPEMHVTGIVPLALKGIHSQSPNPTAAVESTGNGLLDISTPTPPPVALDRVGGMAGATPNENAAVTKATSPALPRSVVPFTSRTRSFIYGMQPRAVQGMLDFDFMCNREQPSVACMIYPFGGHHVQKFYWGTKEMLVPVYTTVTEAIERFPDVDVVVNFASCRSVYESTRELMLYPQLKTIAIIAEGVPEKRARQLLHEAQEKGILIIGPATVGGIKPGCFKIGNTGGMMDNIVSSKLYRAGSVAYVSKSGGMSNELNNIISRATDGVYEGVAIGGDRYPGSTFIDHMLRYEKDPAAKILVLLGEVGGVEEYHLAQAVKDGRITKPVVAWCIGTCAKMFTTDVQFGHAGSFANSDLETADAKNSTLRSSGVIVPETFEDLPETLHKVYTSLVANKTIAPLREPPAPKIPIDYSWAQELGLIRKPASFISTICDDRGQELLYAGMAISEVFKEDIGIGGVLSLLWFKRRLPAYACKFIEMVLMLTADHGPAVSGAHNTIVTARAGKDLISSLVAGLLTIGDRFGGALDGAARDFSGAYDANQTPSDFVTSKRKAHQLILGIGHKIKSRTNPDLRVEIVKEYVLKNFPSADVFRYALEVEKITTSKKDNLILNVDGAVGVAFVDLLRGCGAFSREEAEEYIKIGTLNGLFVLGRSIGFIGHYLDQKRLKQGLYRHPWDDISYLTPEQDGGMRTLAEGNVVVEKGTERG</sequence>
<feature type="active site" description="Tele-phosphohistidine intermediate" evidence="28">
    <location>
        <position position="820"/>
    </location>
</feature>
<dbReference type="PANTHER" id="PTHR23118:SF42">
    <property type="entry name" value="ATP-CITRATE SYNTHASE"/>
    <property type="match status" value="1"/>
</dbReference>
<dbReference type="eggNOG" id="KOG1254">
    <property type="taxonomic scope" value="Eukaryota"/>
</dbReference>
<evidence type="ECO:0000256" key="24">
    <source>
        <dbReference type="ARBA" id="ARBA00062455"/>
    </source>
</evidence>
<keyword evidence="7" id="KW-0963">Cytoplasm</keyword>
<evidence type="ECO:0000259" key="30">
    <source>
        <dbReference type="Pfam" id="PF00549"/>
    </source>
</evidence>
<dbReference type="GO" id="GO:0046872">
    <property type="term" value="F:metal ion binding"/>
    <property type="evidence" value="ECO:0007669"/>
    <property type="project" value="UniProtKB-KW"/>
</dbReference>
<dbReference type="Proteomes" id="UP000053201">
    <property type="component" value="Unassembled WGS sequence"/>
</dbReference>
<dbReference type="InterPro" id="IPR036291">
    <property type="entry name" value="NAD(P)-bd_dom_sf"/>
</dbReference>
<keyword evidence="17" id="KW-0007">Acetylation</keyword>
<evidence type="ECO:0000256" key="6">
    <source>
        <dbReference type="ARBA" id="ARBA00012639"/>
    </source>
</evidence>
<evidence type="ECO:0000256" key="5">
    <source>
        <dbReference type="ARBA" id="ARBA00011881"/>
    </source>
</evidence>
<dbReference type="FunFam" id="1.10.230.10:FF:000005">
    <property type="entry name" value="ATP-citrate synthase subunit 1"/>
    <property type="match status" value="1"/>
</dbReference>
<comment type="similarity">
    <text evidence="23">Belongs to the succinate/malate CoA ligase alpha subunit family.</text>
</comment>
<dbReference type="InterPro" id="IPR017866">
    <property type="entry name" value="Succ-CoA_synthase_bsu_CS"/>
</dbReference>
<evidence type="ECO:0000256" key="23">
    <source>
        <dbReference type="ARBA" id="ARBA00060724"/>
    </source>
</evidence>
<dbReference type="InParanoid" id="A0A0L0HBE7"/>
<organism evidence="34 35">
    <name type="scientific">Spizellomyces punctatus (strain DAOM BR117)</name>
    <dbReference type="NCBI Taxonomy" id="645134"/>
    <lineage>
        <taxon>Eukaryota</taxon>
        <taxon>Fungi</taxon>
        <taxon>Fungi incertae sedis</taxon>
        <taxon>Chytridiomycota</taxon>
        <taxon>Chytridiomycota incertae sedis</taxon>
        <taxon>Chytridiomycetes</taxon>
        <taxon>Spizellomycetales</taxon>
        <taxon>Spizellomycetaceae</taxon>
        <taxon>Spizellomyces</taxon>
    </lineage>
</organism>